<protein>
    <submittedName>
        <fullName evidence="1">Uncharacterized protein</fullName>
    </submittedName>
</protein>
<organism evidence="1 2">
    <name type="scientific">Smallanthus sonchifolius</name>
    <dbReference type="NCBI Taxonomy" id="185202"/>
    <lineage>
        <taxon>Eukaryota</taxon>
        <taxon>Viridiplantae</taxon>
        <taxon>Streptophyta</taxon>
        <taxon>Embryophyta</taxon>
        <taxon>Tracheophyta</taxon>
        <taxon>Spermatophyta</taxon>
        <taxon>Magnoliopsida</taxon>
        <taxon>eudicotyledons</taxon>
        <taxon>Gunneridae</taxon>
        <taxon>Pentapetalae</taxon>
        <taxon>asterids</taxon>
        <taxon>campanulids</taxon>
        <taxon>Asterales</taxon>
        <taxon>Asteraceae</taxon>
        <taxon>Asteroideae</taxon>
        <taxon>Heliantheae alliance</taxon>
        <taxon>Millerieae</taxon>
        <taxon>Smallanthus</taxon>
    </lineage>
</organism>
<name>A0ACB9FZH5_9ASTR</name>
<dbReference type="EMBL" id="CM042032">
    <property type="protein sequence ID" value="KAI3776539.1"/>
    <property type="molecule type" value="Genomic_DNA"/>
</dbReference>
<gene>
    <name evidence="1" type="ORF">L1987_46325</name>
</gene>
<sequence>MINYKDLTPLFSKENYRNINPLFTIRILRNPFQISIQRIKNQLIFNIILIRLHRLTFHGYSLLISLSSVYFSTNFEEFQLLYCNTYCSMAGTKENFPDVIRPTKTQGGPIGQNRRALGDLNQNIINANGLPGKKTISAKKPPVLVRRPVTRGFSAQITTKPPLPLPEGKKPKIQTIPDGIDTVDCSIIDVDDDFSAPIFVQHTEAMLEEIDDKMDEDTYEEPVLDIDNADKGDPLAVVEYVDEIYMHYRKQEILSCVSPSYMSQQHDITEKMRGILIDWLIEVQYKFELMEETIYLTVNLIDRFMERQTVSRKKLQLVGITAMLLACKYEEVSVPVVDDFVVISDKAYIRTEVLDMEKEMMNTLQFNLSVPTPYVFIKRFLKAANSYKELELLSFYLIDMCLVEYEMLRFSPSLLAAAAVFTAECTLNRSRKWTKTSEFYSNYSENHLLECSKMMVSLHQKSGTGKLVSVYKKYGTSKYGYIAHTQPANFMLDPRFWD</sequence>
<proteinExistence type="predicted"/>
<reference evidence="1 2" key="2">
    <citation type="journal article" date="2022" name="Mol. Ecol. Resour.">
        <title>The genomes of chicory, endive, great burdock and yacon provide insights into Asteraceae paleo-polyploidization history and plant inulin production.</title>
        <authorList>
            <person name="Fan W."/>
            <person name="Wang S."/>
            <person name="Wang H."/>
            <person name="Wang A."/>
            <person name="Jiang F."/>
            <person name="Liu H."/>
            <person name="Zhao H."/>
            <person name="Xu D."/>
            <person name="Zhang Y."/>
        </authorList>
    </citation>
    <scope>NUCLEOTIDE SEQUENCE [LARGE SCALE GENOMIC DNA]</scope>
    <source>
        <strain evidence="2">cv. Yunnan</strain>
        <tissue evidence="1">Leaves</tissue>
    </source>
</reference>
<dbReference type="Proteomes" id="UP001056120">
    <property type="component" value="Linkage Group LG15"/>
</dbReference>
<keyword evidence="2" id="KW-1185">Reference proteome</keyword>
<reference evidence="2" key="1">
    <citation type="journal article" date="2022" name="Mol. Ecol. Resour.">
        <title>The genomes of chicory, endive, great burdock and yacon provide insights into Asteraceae palaeo-polyploidization history and plant inulin production.</title>
        <authorList>
            <person name="Fan W."/>
            <person name="Wang S."/>
            <person name="Wang H."/>
            <person name="Wang A."/>
            <person name="Jiang F."/>
            <person name="Liu H."/>
            <person name="Zhao H."/>
            <person name="Xu D."/>
            <person name="Zhang Y."/>
        </authorList>
    </citation>
    <scope>NUCLEOTIDE SEQUENCE [LARGE SCALE GENOMIC DNA]</scope>
    <source>
        <strain evidence="2">cv. Yunnan</strain>
    </source>
</reference>
<accession>A0ACB9FZH5</accession>
<comment type="caution">
    <text evidence="1">The sequence shown here is derived from an EMBL/GenBank/DDBJ whole genome shotgun (WGS) entry which is preliminary data.</text>
</comment>
<evidence type="ECO:0000313" key="2">
    <source>
        <dbReference type="Proteomes" id="UP001056120"/>
    </source>
</evidence>
<evidence type="ECO:0000313" key="1">
    <source>
        <dbReference type="EMBL" id="KAI3776539.1"/>
    </source>
</evidence>